<dbReference type="InterPro" id="IPR003653">
    <property type="entry name" value="Peptidase_C48_C"/>
</dbReference>
<dbReference type="GO" id="GO:0016929">
    <property type="term" value="F:deSUMOylase activity"/>
    <property type="evidence" value="ECO:0007669"/>
    <property type="project" value="TreeGrafter"/>
</dbReference>
<dbReference type="EMBL" id="JANVFU010000017">
    <property type="protein sequence ID" value="KAJ3739828.1"/>
    <property type="molecule type" value="Genomic_DNA"/>
</dbReference>
<dbReference type="PANTHER" id="PTHR12606">
    <property type="entry name" value="SENTRIN/SUMO-SPECIFIC PROTEASE"/>
    <property type="match status" value="1"/>
</dbReference>
<keyword evidence="2" id="KW-0645">Protease</keyword>
<evidence type="ECO:0000313" key="7">
    <source>
        <dbReference type="Proteomes" id="UP001142393"/>
    </source>
</evidence>
<feature type="domain" description="Ubiquitin-like protease family profile" evidence="5">
    <location>
        <begin position="199"/>
        <end position="390"/>
    </location>
</feature>
<dbReference type="Gene3D" id="3.40.395.10">
    <property type="entry name" value="Adenoviral Proteinase, Chain A"/>
    <property type="match status" value="1"/>
</dbReference>
<evidence type="ECO:0000313" key="6">
    <source>
        <dbReference type="EMBL" id="KAJ3739828.1"/>
    </source>
</evidence>
<dbReference type="GO" id="GO:0006508">
    <property type="term" value="P:proteolysis"/>
    <property type="evidence" value="ECO:0007669"/>
    <property type="project" value="UniProtKB-KW"/>
</dbReference>
<comment type="similarity">
    <text evidence="1">Belongs to the peptidase C48 family.</text>
</comment>
<comment type="caution">
    <text evidence="6">The sequence shown here is derived from an EMBL/GenBank/DDBJ whole genome shotgun (WGS) entry which is preliminary data.</text>
</comment>
<sequence>MESRNTNAAEVILISEAVLPPPGILTTCLNDLGESVQHWFLETGFPLPQSEAELANFTIEGWLEDLNKAMTAKSQYHWKNLISGDLESYQLIIDERARFGNIEVHRKVLLDMFLGAVKSCQAEGHSSLAEIISYQHSLFRRASLVFLAMTQSLERTINSWKDMYPSVGDALLSKRIQISVLQGAGKEYTFPKTTWNDEYIINHDDLDCMLSLKWLNSNLINVFISKLNAKFSHPNSQQCVAYLDTNFAYHYILPASKPHNTLKNSEGEIRSKPLKALKPRFENQNIRLIFPLNMNNTHWFVGLICRASSTMQIFDSLEGGSANTQVYQTAYENMQQVWKVLVEAWSDTLSNHKQRWKLEIHSKQLSVYKIPRQVNNSDCGIFAIMYMLHLGYGPHINNEHVPVSYRLPARSKNLAGLRLLLLEELGL</sequence>
<keyword evidence="3" id="KW-0378">Hydrolase</keyword>
<evidence type="ECO:0000259" key="5">
    <source>
        <dbReference type="PROSITE" id="PS50600"/>
    </source>
</evidence>
<dbReference type="PROSITE" id="PS50600">
    <property type="entry name" value="ULP_PROTEASE"/>
    <property type="match status" value="1"/>
</dbReference>
<dbReference type="GO" id="GO:0005634">
    <property type="term" value="C:nucleus"/>
    <property type="evidence" value="ECO:0007669"/>
    <property type="project" value="TreeGrafter"/>
</dbReference>
<keyword evidence="7" id="KW-1185">Reference proteome</keyword>
<proteinExistence type="inferred from homology"/>
<dbReference type="InterPro" id="IPR038765">
    <property type="entry name" value="Papain-like_cys_pep_sf"/>
</dbReference>
<evidence type="ECO:0000256" key="3">
    <source>
        <dbReference type="ARBA" id="ARBA00022801"/>
    </source>
</evidence>
<dbReference type="PANTHER" id="PTHR12606:SF151">
    <property type="entry name" value="UBIQUITIN-LIKE PROTEASE FAMILY PROFILE DOMAIN-CONTAINING PROTEIN"/>
    <property type="match status" value="1"/>
</dbReference>
<accession>A0A9W8NS36</accession>
<dbReference type="Proteomes" id="UP001142393">
    <property type="component" value="Unassembled WGS sequence"/>
</dbReference>
<evidence type="ECO:0000256" key="2">
    <source>
        <dbReference type="ARBA" id="ARBA00022670"/>
    </source>
</evidence>
<dbReference type="GO" id="GO:0016926">
    <property type="term" value="P:protein desumoylation"/>
    <property type="evidence" value="ECO:0007669"/>
    <property type="project" value="TreeGrafter"/>
</dbReference>
<dbReference type="Pfam" id="PF02902">
    <property type="entry name" value="Peptidase_C48"/>
    <property type="match status" value="1"/>
</dbReference>
<dbReference type="SUPFAM" id="SSF54001">
    <property type="entry name" value="Cysteine proteinases"/>
    <property type="match status" value="1"/>
</dbReference>
<reference evidence="6 7" key="1">
    <citation type="journal article" date="2023" name="Proc. Natl. Acad. Sci. U.S.A.">
        <title>A global phylogenomic analysis of the shiitake genus Lentinula.</title>
        <authorList>
            <person name="Sierra-Patev S."/>
            <person name="Min B."/>
            <person name="Naranjo-Ortiz M."/>
            <person name="Looney B."/>
            <person name="Konkel Z."/>
            <person name="Slot J.C."/>
            <person name="Sakamoto Y."/>
            <person name="Steenwyk J.L."/>
            <person name="Rokas A."/>
            <person name="Carro J."/>
            <person name="Camarero S."/>
            <person name="Ferreira P."/>
            <person name="Molpeceres G."/>
            <person name="Ruiz-Duenas F.J."/>
            <person name="Serrano A."/>
            <person name="Henrissat B."/>
            <person name="Drula E."/>
            <person name="Hughes K.W."/>
            <person name="Mata J.L."/>
            <person name="Ishikawa N.K."/>
            <person name="Vargas-Isla R."/>
            <person name="Ushijima S."/>
            <person name="Smith C.A."/>
            <person name="Donoghue J."/>
            <person name="Ahrendt S."/>
            <person name="Andreopoulos W."/>
            <person name="He G."/>
            <person name="LaButti K."/>
            <person name="Lipzen A."/>
            <person name="Ng V."/>
            <person name="Riley R."/>
            <person name="Sandor L."/>
            <person name="Barry K."/>
            <person name="Martinez A.T."/>
            <person name="Xiao Y."/>
            <person name="Gibbons J.G."/>
            <person name="Terashima K."/>
            <person name="Grigoriev I.V."/>
            <person name="Hibbett D."/>
        </authorList>
    </citation>
    <scope>NUCLEOTIDE SEQUENCE [LARGE SCALE GENOMIC DNA]</scope>
    <source>
        <strain evidence="6 7">TFB7810</strain>
    </source>
</reference>
<dbReference type="AlphaFoldDB" id="A0A9W8NS36"/>
<organism evidence="6 7">
    <name type="scientific">Lentinula detonsa</name>
    <dbReference type="NCBI Taxonomy" id="2804962"/>
    <lineage>
        <taxon>Eukaryota</taxon>
        <taxon>Fungi</taxon>
        <taxon>Dikarya</taxon>
        <taxon>Basidiomycota</taxon>
        <taxon>Agaricomycotina</taxon>
        <taxon>Agaricomycetes</taxon>
        <taxon>Agaricomycetidae</taxon>
        <taxon>Agaricales</taxon>
        <taxon>Marasmiineae</taxon>
        <taxon>Omphalotaceae</taxon>
        <taxon>Lentinula</taxon>
    </lineage>
</organism>
<keyword evidence="4" id="KW-0788">Thiol protease</keyword>
<protein>
    <recommendedName>
        <fullName evidence="5">Ubiquitin-like protease family profile domain-containing protein</fullName>
    </recommendedName>
</protein>
<evidence type="ECO:0000256" key="4">
    <source>
        <dbReference type="ARBA" id="ARBA00022807"/>
    </source>
</evidence>
<name>A0A9W8NS36_9AGAR</name>
<evidence type="ECO:0000256" key="1">
    <source>
        <dbReference type="ARBA" id="ARBA00005234"/>
    </source>
</evidence>
<gene>
    <name evidence="6" type="ORF">DFH05DRAFT_1530121</name>
</gene>